<name>A0A2W4Y8B9_9CYAN</name>
<gene>
    <name evidence="3" type="ORF">DCF17_05305</name>
</gene>
<reference evidence="4" key="1">
    <citation type="submission" date="2018-04" db="EMBL/GenBank/DDBJ databases">
        <authorList>
            <person name="Cornet L."/>
        </authorList>
    </citation>
    <scope>NUCLEOTIDE SEQUENCE [LARGE SCALE GENOMIC DNA]</scope>
</reference>
<evidence type="ECO:0000313" key="3">
    <source>
        <dbReference type="EMBL" id="PZO43691.1"/>
    </source>
</evidence>
<organism evidence="3 4">
    <name type="scientific">Shackletoniella antarctica</name>
    <dbReference type="NCBI Taxonomy" id="268115"/>
    <lineage>
        <taxon>Bacteria</taxon>
        <taxon>Bacillati</taxon>
        <taxon>Cyanobacteriota</taxon>
        <taxon>Cyanophyceae</taxon>
        <taxon>Oculatellales</taxon>
        <taxon>Oculatellaceae</taxon>
        <taxon>Shackletoniella</taxon>
    </lineage>
</organism>
<dbReference type="InterPro" id="IPR051610">
    <property type="entry name" value="GPI/OXD"/>
</dbReference>
<dbReference type="InterPro" id="IPR011051">
    <property type="entry name" value="RmlC_Cupin_sf"/>
</dbReference>
<dbReference type="CDD" id="cd02224">
    <property type="entry name" value="cupin_SPO2919-like"/>
    <property type="match status" value="1"/>
</dbReference>
<dbReference type="Proteomes" id="UP000249081">
    <property type="component" value="Unassembled WGS sequence"/>
</dbReference>
<proteinExistence type="predicted"/>
<keyword evidence="1" id="KW-0479">Metal-binding</keyword>
<evidence type="ECO:0000259" key="2">
    <source>
        <dbReference type="Pfam" id="PF07883"/>
    </source>
</evidence>
<evidence type="ECO:0000256" key="1">
    <source>
        <dbReference type="ARBA" id="ARBA00022723"/>
    </source>
</evidence>
<dbReference type="AlphaFoldDB" id="A0A2W4Y8B9"/>
<dbReference type="PANTHER" id="PTHR35848">
    <property type="entry name" value="OXALATE-BINDING PROTEIN"/>
    <property type="match status" value="1"/>
</dbReference>
<dbReference type="Gene3D" id="2.60.120.10">
    <property type="entry name" value="Jelly Rolls"/>
    <property type="match status" value="1"/>
</dbReference>
<sequence>MPRPHPLLTAADIAALPESAFTHPLNPKAIRHSKTLGDAIGFEYLGVHLVRVEPGHDSTQYHVHQAEEEFIYILSGRGVAEIGDDTVEVGPGDFMGFVTGGLAHSLSNPFEEDLVYLVGGMRLEFDICDYPKVNTRLYRRGDQREYVELGE</sequence>
<dbReference type="PANTHER" id="PTHR35848:SF9">
    <property type="entry name" value="SLL1358 PROTEIN"/>
    <property type="match status" value="1"/>
</dbReference>
<protein>
    <submittedName>
        <fullName evidence="3">Cupin</fullName>
    </submittedName>
</protein>
<dbReference type="SUPFAM" id="SSF51182">
    <property type="entry name" value="RmlC-like cupins"/>
    <property type="match status" value="1"/>
</dbReference>
<evidence type="ECO:0000313" key="4">
    <source>
        <dbReference type="Proteomes" id="UP000249081"/>
    </source>
</evidence>
<dbReference type="InterPro" id="IPR013096">
    <property type="entry name" value="Cupin_2"/>
</dbReference>
<dbReference type="Pfam" id="PF07883">
    <property type="entry name" value="Cupin_2"/>
    <property type="match status" value="1"/>
</dbReference>
<feature type="domain" description="Cupin type-2" evidence="2">
    <location>
        <begin position="49"/>
        <end position="118"/>
    </location>
</feature>
<accession>A0A2W4Y8B9</accession>
<dbReference type="InterPro" id="IPR014710">
    <property type="entry name" value="RmlC-like_jellyroll"/>
</dbReference>
<comment type="caution">
    <text evidence="3">The sequence shown here is derived from an EMBL/GenBank/DDBJ whole genome shotgun (WGS) entry which is preliminary data.</text>
</comment>
<dbReference type="EMBL" id="QBMN01000024">
    <property type="protein sequence ID" value="PZO43691.1"/>
    <property type="molecule type" value="Genomic_DNA"/>
</dbReference>
<reference evidence="3 4" key="2">
    <citation type="submission" date="2018-06" db="EMBL/GenBank/DDBJ databases">
        <title>Metagenomic assembly of (sub)arctic Cyanobacteria and their associated microbiome from non-axenic cultures.</title>
        <authorList>
            <person name="Baurain D."/>
        </authorList>
    </citation>
    <scope>NUCLEOTIDE SEQUENCE [LARGE SCALE GENOMIC DNA]</scope>
    <source>
        <strain evidence="3">ULC041bin1</strain>
    </source>
</reference>
<dbReference type="GO" id="GO:0046872">
    <property type="term" value="F:metal ion binding"/>
    <property type="evidence" value="ECO:0007669"/>
    <property type="project" value="UniProtKB-KW"/>
</dbReference>